<accession>A0A8T7M5F9</accession>
<dbReference type="SUPFAM" id="SSF55961">
    <property type="entry name" value="Bet v1-like"/>
    <property type="match status" value="1"/>
</dbReference>
<reference evidence="1 3" key="1">
    <citation type="submission" date="2020-06" db="EMBL/GenBank/DDBJ databases">
        <title>Anoxygenic phototrophic Chloroflexota member uses a Type I reaction center.</title>
        <authorList>
            <person name="Tsuji J.M."/>
            <person name="Shaw N.A."/>
            <person name="Nagashima S."/>
            <person name="Venkiteswaran J."/>
            <person name="Schiff S.L."/>
            <person name="Hanada S."/>
            <person name="Tank M."/>
            <person name="Neufeld J.D."/>
        </authorList>
    </citation>
    <scope>NUCLEOTIDE SEQUENCE [LARGE SCALE GENOMIC DNA]</scope>
    <source>
        <strain evidence="1">L227-S17</strain>
    </source>
</reference>
<dbReference type="Proteomes" id="UP000521676">
    <property type="component" value="Unassembled WGS sequence"/>
</dbReference>
<dbReference type="PANTHER" id="PTHR38588:SF1">
    <property type="entry name" value="BLL0334 PROTEIN"/>
    <property type="match status" value="1"/>
</dbReference>
<proteinExistence type="predicted"/>
<organism evidence="1 3">
    <name type="scientific">Candidatus Chlorohelix allophototropha</name>
    <dbReference type="NCBI Taxonomy" id="3003348"/>
    <lineage>
        <taxon>Bacteria</taxon>
        <taxon>Bacillati</taxon>
        <taxon>Chloroflexota</taxon>
        <taxon>Chloroflexia</taxon>
        <taxon>Candidatus Chloroheliales</taxon>
        <taxon>Candidatus Chloroheliaceae</taxon>
        <taxon>Candidatus Chlorohelix</taxon>
    </lineage>
</organism>
<dbReference type="Pfam" id="PF06240">
    <property type="entry name" value="COXG"/>
    <property type="match status" value="1"/>
</dbReference>
<dbReference type="Proteomes" id="UP001431572">
    <property type="component" value="Chromosome 2"/>
</dbReference>
<gene>
    <name evidence="1" type="ORF">HXX08_15610</name>
    <name evidence="2" type="ORF">OZ401_002803</name>
</gene>
<evidence type="ECO:0000313" key="4">
    <source>
        <dbReference type="Proteomes" id="UP001431572"/>
    </source>
</evidence>
<dbReference type="EMBL" id="CP128400">
    <property type="protein sequence ID" value="WJW69207.1"/>
    <property type="molecule type" value="Genomic_DNA"/>
</dbReference>
<sequence>MEINGDYKLKAPPELVWNKIMDREILEKSLPGCEKLLQISPEEYEATLKIGVGSIKGTYNGILRLTEIQKPFHYILSIEGGGTHSHLKGQAVFDFEEFDAGNKLYTLVKYKGEVHIGGKLADIGTRMLSPLAKLLIGNFFKSVEKQPYNQDMLNKEVVNPGIQS</sequence>
<evidence type="ECO:0000313" key="1">
    <source>
        <dbReference type="EMBL" id="NWJ47289.1"/>
    </source>
</evidence>
<keyword evidence="4" id="KW-1185">Reference proteome</keyword>
<dbReference type="PANTHER" id="PTHR38588">
    <property type="entry name" value="BLL0334 PROTEIN"/>
    <property type="match status" value="1"/>
</dbReference>
<dbReference type="Gene3D" id="3.30.530.20">
    <property type="match status" value="1"/>
</dbReference>
<name>A0A8T7M5F9_9CHLR</name>
<evidence type="ECO:0000313" key="2">
    <source>
        <dbReference type="EMBL" id="WJW69207.1"/>
    </source>
</evidence>
<reference evidence="2" key="2">
    <citation type="journal article" date="2024" name="Nature">
        <title>Anoxygenic phototroph of the Chloroflexota uses a type I reaction centre.</title>
        <authorList>
            <person name="Tsuji J.M."/>
            <person name="Shaw N.A."/>
            <person name="Nagashima S."/>
            <person name="Venkiteswaran J.J."/>
            <person name="Schiff S.L."/>
            <person name="Watanabe T."/>
            <person name="Fukui M."/>
            <person name="Hanada S."/>
            <person name="Tank M."/>
            <person name="Neufeld J.D."/>
        </authorList>
    </citation>
    <scope>NUCLEOTIDE SEQUENCE</scope>
    <source>
        <strain evidence="2">L227-S17</strain>
    </source>
</reference>
<protein>
    <submittedName>
        <fullName evidence="1">Carbon monoxide dehydrogenase subunit G</fullName>
    </submittedName>
</protein>
<evidence type="ECO:0000313" key="3">
    <source>
        <dbReference type="Proteomes" id="UP000521676"/>
    </source>
</evidence>
<dbReference type="EMBL" id="JACATZ010000003">
    <property type="protein sequence ID" value="NWJ47289.1"/>
    <property type="molecule type" value="Genomic_DNA"/>
</dbReference>
<dbReference type="InterPro" id="IPR010419">
    <property type="entry name" value="CO_DH_gsu"/>
</dbReference>
<dbReference type="AlphaFoldDB" id="A0A8T7M5F9"/>
<dbReference type="CDD" id="cd05018">
    <property type="entry name" value="CoxG"/>
    <property type="match status" value="1"/>
</dbReference>
<dbReference type="InterPro" id="IPR023393">
    <property type="entry name" value="START-like_dom_sf"/>
</dbReference>
<dbReference type="RefSeq" id="WP_341471092.1">
    <property type="nucleotide sequence ID" value="NZ_CP128400.1"/>
</dbReference>